<keyword evidence="3" id="KW-1185">Reference proteome</keyword>
<name>A0A0D9WI14_9ORYZ</name>
<evidence type="ECO:0000313" key="3">
    <source>
        <dbReference type="Proteomes" id="UP000032180"/>
    </source>
</evidence>
<proteinExistence type="predicted"/>
<organism evidence="2 3">
    <name type="scientific">Leersia perrieri</name>
    <dbReference type="NCBI Taxonomy" id="77586"/>
    <lineage>
        <taxon>Eukaryota</taxon>
        <taxon>Viridiplantae</taxon>
        <taxon>Streptophyta</taxon>
        <taxon>Embryophyta</taxon>
        <taxon>Tracheophyta</taxon>
        <taxon>Spermatophyta</taxon>
        <taxon>Magnoliopsida</taxon>
        <taxon>Liliopsida</taxon>
        <taxon>Poales</taxon>
        <taxon>Poaceae</taxon>
        <taxon>BOP clade</taxon>
        <taxon>Oryzoideae</taxon>
        <taxon>Oryzeae</taxon>
        <taxon>Oryzinae</taxon>
        <taxon>Leersia</taxon>
    </lineage>
</organism>
<reference evidence="2 3" key="2">
    <citation type="submission" date="2013-12" db="EMBL/GenBank/DDBJ databases">
        <authorList>
            <person name="Yu Y."/>
            <person name="Lee S."/>
            <person name="de Baynast K."/>
            <person name="Wissotski M."/>
            <person name="Liu L."/>
            <person name="Talag J."/>
            <person name="Goicoechea J."/>
            <person name="Angelova A."/>
            <person name="Jetty R."/>
            <person name="Kudrna D."/>
            <person name="Golser W."/>
            <person name="Rivera L."/>
            <person name="Zhang J."/>
            <person name="Wing R."/>
        </authorList>
    </citation>
    <scope>NUCLEOTIDE SEQUENCE</scope>
</reference>
<sequence>MADDGSSKEYYQIDSRPPSIANHARPERTSVPDGPAIDYFKEVEEESEEPNTDFTGKPDDVAQPPTGSAVRGLTLPPTVNQSEIVSVDIAVAPHVEPKVAPVIATKSAPQIIQATTPSVNNLAPAPKTTETALPVIDTTSPSSSPVFMTAIVMPREDKGLIDEKQKITENLGRVVNLNKELQTNSDEKIKAANDKYDKLLWEHEVLKKSIAKEINTLKLKHEKEISGMKTNLEEAQSANAEFCATGEPILDALHPASAGSNDSNSKRVIELLQSVPLKLKNLTLDNASVACGQALAMIKSLYPKIDLQPIDSGYAAGTTTEKALELVNEVDNLAKAIAKDSLYPEEDEQE</sequence>
<dbReference type="EnsemblPlants" id="LPERR05G17020.3">
    <property type="protein sequence ID" value="LPERR05G17020.3"/>
    <property type="gene ID" value="LPERR05G17020"/>
</dbReference>
<dbReference type="AlphaFoldDB" id="A0A0D9WI14"/>
<dbReference type="Gramene" id="LPERR05G17020.1">
    <property type="protein sequence ID" value="LPERR05G17020.1"/>
    <property type="gene ID" value="LPERR05G17020"/>
</dbReference>
<feature type="region of interest" description="Disordered" evidence="1">
    <location>
        <begin position="1"/>
        <end position="74"/>
    </location>
</feature>
<reference evidence="2" key="3">
    <citation type="submission" date="2015-04" db="UniProtKB">
        <authorList>
            <consortium name="EnsemblPlants"/>
        </authorList>
    </citation>
    <scope>IDENTIFICATION</scope>
</reference>
<reference evidence="2 3" key="1">
    <citation type="submission" date="2012-08" db="EMBL/GenBank/DDBJ databases">
        <title>Oryza genome evolution.</title>
        <authorList>
            <person name="Wing R.A."/>
        </authorList>
    </citation>
    <scope>NUCLEOTIDE SEQUENCE</scope>
</reference>
<dbReference type="Gramene" id="LPERR05G17020.2">
    <property type="protein sequence ID" value="LPERR05G17020.2"/>
    <property type="gene ID" value="LPERR05G17020"/>
</dbReference>
<dbReference type="Gramene" id="LPERR05G17020.3">
    <property type="protein sequence ID" value="LPERR05G17020.3"/>
    <property type="gene ID" value="LPERR05G17020"/>
</dbReference>
<dbReference type="Proteomes" id="UP000032180">
    <property type="component" value="Chromosome 5"/>
</dbReference>
<protein>
    <submittedName>
        <fullName evidence="2">Uncharacterized protein</fullName>
    </submittedName>
</protein>
<dbReference type="EnsemblPlants" id="LPERR05G17020.1">
    <property type="protein sequence ID" value="LPERR05G17020.1"/>
    <property type="gene ID" value="LPERR05G17020"/>
</dbReference>
<evidence type="ECO:0000313" key="2">
    <source>
        <dbReference type="EnsemblPlants" id="LPERR05G17020.1"/>
    </source>
</evidence>
<dbReference type="EnsemblPlants" id="LPERR05G17020.2">
    <property type="protein sequence ID" value="LPERR05G17020.2"/>
    <property type="gene ID" value="LPERR05G17020"/>
</dbReference>
<evidence type="ECO:0000256" key="1">
    <source>
        <dbReference type="SAM" id="MobiDB-lite"/>
    </source>
</evidence>
<accession>A0A0D9WI14</accession>